<evidence type="ECO:0000313" key="2">
    <source>
        <dbReference type="Proteomes" id="UP000256690"/>
    </source>
</evidence>
<reference evidence="1 2" key="1">
    <citation type="journal article" date="2018" name="IMA Fungus">
        <title>IMA Genome-F 9: Draft genome sequence of Annulohypoxylon stygium, Aspergillus mulundensis, Berkeleyomyces basicola (syn. Thielaviopsis basicola), Ceratocystis smalleyi, two Cercospora beticola strains, Coleophoma cylindrospora, Fusarium fracticaudum, Phialophora cf. hyalina, and Morchella septimelata.</title>
        <authorList>
            <person name="Wingfield B.D."/>
            <person name="Bills G.F."/>
            <person name="Dong Y."/>
            <person name="Huang W."/>
            <person name="Nel W.J."/>
            <person name="Swalarsk-Parry B.S."/>
            <person name="Vaghefi N."/>
            <person name="Wilken P.M."/>
            <person name="An Z."/>
            <person name="de Beer Z.W."/>
            <person name="De Vos L."/>
            <person name="Chen L."/>
            <person name="Duong T.A."/>
            <person name="Gao Y."/>
            <person name="Hammerbacher A."/>
            <person name="Kikkert J.R."/>
            <person name="Li Y."/>
            <person name="Li H."/>
            <person name="Li K."/>
            <person name="Li Q."/>
            <person name="Liu X."/>
            <person name="Ma X."/>
            <person name="Naidoo K."/>
            <person name="Pethybridge S.J."/>
            <person name="Sun J."/>
            <person name="Steenkamp E.T."/>
            <person name="van der Nest M.A."/>
            <person name="van Wyk S."/>
            <person name="Wingfield M.J."/>
            <person name="Xiong C."/>
            <person name="Yue Q."/>
            <person name="Zhang X."/>
        </authorList>
    </citation>
    <scope>NUCLEOTIDE SEQUENCE [LARGE SCALE GENOMIC DNA]</scope>
    <source>
        <strain evidence="1 2">DSM 5745</strain>
    </source>
</reference>
<proteinExistence type="predicted"/>
<comment type="caution">
    <text evidence="1">The sequence shown here is derived from an EMBL/GenBank/DDBJ whole genome shotgun (WGS) entry which is preliminary data.</text>
</comment>
<sequence length="217" mass="24887">MAAINSGNLGQVHQNIAAGETLNTTALDSVDDLQTLLWDWADSKGESPMEDAGFHARRYGPLPPTLATYMVGELAQSPEVNERLSDELELRNGDELLRYKIKVIRNSFLWLNELMGLRHWVGKLTFDPRDNDKQIEDRVRMRLRWLTSGRTRELCEQPALARPLTENEKSGVENLWGLFDGNEWLPIRSALCPARLDPERNWEDARPRLLEIVDILQ</sequence>
<dbReference type="EMBL" id="PVWQ01000005">
    <property type="protein sequence ID" value="RDW81278.1"/>
    <property type="molecule type" value="Genomic_DNA"/>
</dbReference>
<accession>A0A3D8S4S8</accession>
<dbReference type="AlphaFoldDB" id="A0A3D8S4S8"/>
<evidence type="ECO:0000313" key="1">
    <source>
        <dbReference type="EMBL" id="RDW81278.1"/>
    </source>
</evidence>
<dbReference type="OrthoDB" id="4476267at2759"/>
<dbReference type="Proteomes" id="UP000256690">
    <property type="component" value="Unassembled WGS sequence"/>
</dbReference>
<dbReference type="RefSeq" id="XP_026604331.1">
    <property type="nucleotide sequence ID" value="XM_026746851.1"/>
</dbReference>
<keyword evidence="2" id="KW-1185">Reference proteome</keyword>
<organism evidence="1 2">
    <name type="scientific">Aspergillus mulundensis</name>
    <dbReference type="NCBI Taxonomy" id="1810919"/>
    <lineage>
        <taxon>Eukaryota</taxon>
        <taxon>Fungi</taxon>
        <taxon>Dikarya</taxon>
        <taxon>Ascomycota</taxon>
        <taxon>Pezizomycotina</taxon>
        <taxon>Eurotiomycetes</taxon>
        <taxon>Eurotiomycetidae</taxon>
        <taxon>Eurotiales</taxon>
        <taxon>Aspergillaceae</taxon>
        <taxon>Aspergillus</taxon>
        <taxon>Aspergillus subgen. Nidulantes</taxon>
    </lineage>
</organism>
<dbReference type="STRING" id="1810919.A0A3D8S4S8"/>
<gene>
    <name evidence="1" type="ORF">DSM5745_04835</name>
</gene>
<name>A0A3D8S4S8_9EURO</name>
<protein>
    <submittedName>
        <fullName evidence="1">Uncharacterized protein</fullName>
    </submittedName>
</protein>
<dbReference type="GeneID" id="38115205"/>